<dbReference type="InterPro" id="IPR036291">
    <property type="entry name" value="NAD(P)-bd_dom_sf"/>
</dbReference>
<dbReference type="GO" id="GO:0005829">
    <property type="term" value="C:cytosol"/>
    <property type="evidence" value="ECO:0007669"/>
    <property type="project" value="TreeGrafter"/>
</dbReference>
<dbReference type="InParanoid" id="C5KU33"/>
<evidence type="ECO:0000259" key="8">
    <source>
        <dbReference type="Pfam" id="PF01370"/>
    </source>
</evidence>
<dbReference type="PANTHER" id="PTHR43725">
    <property type="entry name" value="UDP-GLUCOSE 4-EPIMERASE"/>
    <property type="match status" value="1"/>
</dbReference>
<comment type="catalytic activity">
    <reaction evidence="1">
        <text>UDP-alpha-D-glucose = UDP-alpha-D-galactose</text>
        <dbReference type="Rhea" id="RHEA:22168"/>
        <dbReference type="ChEBI" id="CHEBI:58885"/>
        <dbReference type="ChEBI" id="CHEBI:66914"/>
        <dbReference type="EC" id="5.1.3.2"/>
    </reaction>
</comment>
<evidence type="ECO:0000256" key="4">
    <source>
        <dbReference type="ARBA" id="ARBA00013189"/>
    </source>
</evidence>
<dbReference type="GO" id="GO:0003978">
    <property type="term" value="F:UDP-glucose 4-epimerase activity"/>
    <property type="evidence" value="ECO:0007669"/>
    <property type="project" value="UniProtKB-EC"/>
</dbReference>
<accession>C5KU33</accession>
<gene>
    <name evidence="9" type="ORF">Pmar_PMAR019180</name>
</gene>
<protein>
    <recommendedName>
        <fullName evidence="4">UDP-glucose 4-epimerase</fullName>
        <ecNumber evidence="4">5.1.3.2</ecNumber>
    </recommendedName>
</protein>
<dbReference type="SUPFAM" id="SSF51735">
    <property type="entry name" value="NAD(P)-binding Rossmann-fold domains"/>
    <property type="match status" value="1"/>
</dbReference>
<dbReference type="PANTHER" id="PTHR43725:SF47">
    <property type="entry name" value="UDP-GLUCOSE 4-EPIMERASE"/>
    <property type="match status" value="1"/>
</dbReference>
<evidence type="ECO:0000256" key="6">
    <source>
        <dbReference type="ARBA" id="ARBA00023144"/>
    </source>
</evidence>
<name>C5KU33_PERM5</name>
<dbReference type="Proteomes" id="UP000007800">
    <property type="component" value="Unassembled WGS sequence"/>
</dbReference>
<evidence type="ECO:0000256" key="3">
    <source>
        <dbReference type="ARBA" id="ARBA00004947"/>
    </source>
</evidence>
<keyword evidence="7" id="KW-0413">Isomerase</keyword>
<evidence type="ECO:0000256" key="7">
    <source>
        <dbReference type="ARBA" id="ARBA00023235"/>
    </source>
</evidence>
<sequence length="205" mass="22599">MTGKSCKGRVLCTGGMGYIGSHTIVMLLEAGYDCAIVDNLSNSSGEVLNRLKTITGVDVPFFNADVGDVDAMEKLFRDEKFDCVIHFAAFKAVGESVEKPLMYYRNNIGGTITMLEAMLKYNCKKVVFSSSATVYQASLRTVLAASEKPLTEDWPLGPINPYGQTKRMMEQILEDCCVPDKEMKVELLSQKLLCVSFKCSETSNV</sequence>
<organism evidence="10">
    <name type="scientific">Perkinsus marinus (strain ATCC 50983 / TXsc)</name>
    <dbReference type="NCBI Taxonomy" id="423536"/>
    <lineage>
        <taxon>Eukaryota</taxon>
        <taxon>Sar</taxon>
        <taxon>Alveolata</taxon>
        <taxon>Perkinsozoa</taxon>
        <taxon>Perkinsea</taxon>
        <taxon>Perkinsida</taxon>
        <taxon>Perkinsidae</taxon>
        <taxon>Perkinsus</taxon>
    </lineage>
</organism>
<evidence type="ECO:0000313" key="9">
    <source>
        <dbReference type="EMBL" id="EER12075.1"/>
    </source>
</evidence>
<dbReference type="EMBL" id="GG676180">
    <property type="protein sequence ID" value="EER12075.1"/>
    <property type="molecule type" value="Genomic_DNA"/>
</dbReference>
<dbReference type="OrthoDB" id="9402762at2759"/>
<evidence type="ECO:0000256" key="1">
    <source>
        <dbReference type="ARBA" id="ARBA00000083"/>
    </source>
</evidence>
<reference evidence="9 10" key="1">
    <citation type="submission" date="2008-07" db="EMBL/GenBank/DDBJ databases">
        <authorList>
            <person name="El-Sayed N."/>
            <person name="Caler E."/>
            <person name="Inman J."/>
            <person name="Amedeo P."/>
            <person name="Hass B."/>
            <person name="Wortman J."/>
        </authorList>
    </citation>
    <scope>NUCLEOTIDE SEQUENCE [LARGE SCALE GENOMIC DNA]</scope>
    <source>
        <strain evidence="10">ATCC 50983 / TXsc</strain>
    </source>
</reference>
<dbReference type="Gene3D" id="3.40.50.720">
    <property type="entry name" value="NAD(P)-binding Rossmann-like Domain"/>
    <property type="match status" value="1"/>
</dbReference>
<comment type="pathway">
    <text evidence="3">Carbohydrate metabolism; galactose metabolism.</text>
</comment>
<dbReference type="Pfam" id="PF01370">
    <property type="entry name" value="Epimerase"/>
    <property type="match status" value="1"/>
</dbReference>
<evidence type="ECO:0000256" key="5">
    <source>
        <dbReference type="ARBA" id="ARBA00023027"/>
    </source>
</evidence>
<comment type="cofactor">
    <cofactor evidence="2">
        <name>NAD(+)</name>
        <dbReference type="ChEBI" id="CHEBI:57540"/>
    </cofactor>
</comment>
<dbReference type="GO" id="GO:0006012">
    <property type="term" value="P:galactose metabolic process"/>
    <property type="evidence" value="ECO:0007669"/>
    <property type="project" value="UniProtKB-KW"/>
</dbReference>
<dbReference type="AlphaFoldDB" id="C5KU33"/>
<evidence type="ECO:0000313" key="10">
    <source>
        <dbReference type="Proteomes" id="UP000007800"/>
    </source>
</evidence>
<keyword evidence="5" id="KW-0520">NAD</keyword>
<dbReference type="OMA" id="VETHPRY"/>
<evidence type="ECO:0000256" key="2">
    <source>
        <dbReference type="ARBA" id="ARBA00001911"/>
    </source>
</evidence>
<dbReference type="EC" id="5.1.3.2" evidence="4"/>
<proteinExistence type="predicted"/>
<keyword evidence="10" id="KW-1185">Reference proteome</keyword>
<dbReference type="RefSeq" id="XP_002780280.1">
    <property type="nucleotide sequence ID" value="XM_002780234.1"/>
</dbReference>
<keyword evidence="6" id="KW-0119">Carbohydrate metabolism</keyword>
<feature type="domain" description="NAD-dependent epimerase/dehydratase" evidence="8">
    <location>
        <begin position="10"/>
        <end position="176"/>
    </location>
</feature>
<dbReference type="GeneID" id="9060987"/>
<dbReference type="InterPro" id="IPR001509">
    <property type="entry name" value="Epimerase_deHydtase"/>
</dbReference>
<keyword evidence="6" id="KW-0299">Galactose metabolism</keyword>